<dbReference type="PANTHER" id="PTHR43584">
    <property type="entry name" value="NUCLEOTIDYL TRANSFERASE"/>
    <property type="match status" value="1"/>
</dbReference>
<dbReference type="AlphaFoldDB" id="A0A1G1VBW7"/>
<keyword evidence="1 4" id="KW-0808">Transferase</keyword>
<organism evidence="4 5">
    <name type="scientific">Candidatus Blackburnbacteria bacterium RIFCSPHIGHO2_12_FULL_41_13b</name>
    <dbReference type="NCBI Taxonomy" id="1797517"/>
    <lineage>
        <taxon>Bacteria</taxon>
        <taxon>Candidatus Blackburniibacteriota</taxon>
    </lineage>
</organism>
<gene>
    <name evidence="4" type="ORF">A3F61_00710</name>
</gene>
<dbReference type="GO" id="GO:0016779">
    <property type="term" value="F:nucleotidyltransferase activity"/>
    <property type="evidence" value="ECO:0007669"/>
    <property type="project" value="UniProtKB-KW"/>
</dbReference>
<reference evidence="4 5" key="1">
    <citation type="journal article" date="2016" name="Nat. Commun.">
        <title>Thousands of microbial genomes shed light on interconnected biogeochemical processes in an aquifer system.</title>
        <authorList>
            <person name="Anantharaman K."/>
            <person name="Brown C.T."/>
            <person name="Hug L.A."/>
            <person name="Sharon I."/>
            <person name="Castelle C.J."/>
            <person name="Probst A.J."/>
            <person name="Thomas B.C."/>
            <person name="Singh A."/>
            <person name="Wilkins M.J."/>
            <person name="Karaoz U."/>
            <person name="Brodie E.L."/>
            <person name="Williams K.H."/>
            <person name="Hubbard S.S."/>
            <person name="Banfield J.F."/>
        </authorList>
    </citation>
    <scope>NUCLEOTIDE SEQUENCE [LARGE SCALE GENOMIC DNA]</scope>
</reference>
<accession>A0A1G1VBW7</accession>
<dbReference type="SUPFAM" id="SSF53448">
    <property type="entry name" value="Nucleotide-diphospho-sugar transferases"/>
    <property type="match status" value="1"/>
</dbReference>
<evidence type="ECO:0000256" key="1">
    <source>
        <dbReference type="ARBA" id="ARBA00022679"/>
    </source>
</evidence>
<evidence type="ECO:0000313" key="4">
    <source>
        <dbReference type="EMBL" id="OGY12928.1"/>
    </source>
</evidence>
<evidence type="ECO:0000259" key="3">
    <source>
        <dbReference type="Pfam" id="PF00483"/>
    </source>
</evidence>
<dbReference type="InterPro" id="IPR029044">
    <property type="entry name" value="Nucleotide-diphossugar_trans"/>
</dbReference>
<protein>
    <submittedName>
        <fullName evidence="4">Glycosyl transferase family 2</fullName>
    </submittedName>
</protein>
<dbReference type="Pfam" id="PF00483">
    <property type="entry name" value="NTP_transferase"/>
    <property type="match status" value="1"/>
</dbReference>
<dbReference type="CDD" id="cd04183">
    <property type="entry name" value="GT2_BcE_like"/>
    <property type="match status" value="1"/>
</dbReference>
<dbReference type="Gene3D" id="3.90.550.10">
    <property type="entry name" value="Spore Coat Polysaccharide Biosynthesis Protein SpsA, Chain A"/>
    <property type="match status" value="1"/>
</dbReference>
<feature type="domain" description="Nucleotidyl transferase" evidence="3">
    <location>
        <begin position="9"/>
        <end position="180"/>
    </location>
</feature>
<sequence length="249" mass="27697">MLNIVVPLAGAGTSFIKAGYSFPKPLIDIAGKPMIQAVIENLKSTLEHKFILICKEEHYEKYALYQTFANATGGNYEVVRQSAPTKGAAPAVLTAADYINNDTEIIIANADQLVDVPLDKFVEFAREEKLDGAIMSFNSSHPRWSYALADKDGNVMQTAEKRVISDNATVGIYYFKTGKLFVESAANMIQKDIQVNGEFYVCPVYNELIMSGKKVKIWPIKDSQMHSLGTPEDLREYLNELENKKGTGR</sequence>
<dbReference type="STRING" id="1797517.A3F61_00710"/>
<dbReference type="InterPro" id="IPR005835">
    <property type="entry name" value="NTP_transferase_dom"/>
</dbReference>
<dbReference type="Proteomes" id="UP000178272">
    <property type="component" value="Unassembled WGS sequence"/>
</dbReference>
<dbReference type="PIRSF" id="PIRSF028162">
    <property type="entry name" value="BcbE_prd"/>
    <property type="match status" value="1"/>
</dbReference>
<proteinExistence type="predicted"/>
<dbReference type="PANTHER" id="PTHR43584:SF8">
    <property type="entry name" value="N-ACETYLMURAMATE ALPHA-1-PHOSPHATE URIDYLYLTRANSFERASE"/>
    <property type="match status" value="1"/>
</dbReference>
<evidence type="ECO:0000313" key="5">
    <source>
        <dbReference type="Proteomes" id="UP000178272"/>
    </source>
</evidence>
<comment type="caution">
    <text evidence="4">The sequence shown here is derived from an EMBL/GenBank/DDBJ whole genome shotgun (WGS) entry which is preliminary data.</text>
</comment>
<evidence type="ECO:0000256" key="2">
    <source>
        <dbReference type="ARBA" id="ARBA00022695"/>
    </source>
</evidence>
<dbReference type="InterPro" id="IPR016873">
    <property type="entry name" value="Caps_polysacc_synth_BcbE_prd"/>
</dbReference>
<name>A0A1G1VBW7_9BACT</name>
<dbReference type="EMBL" id="MHCA01000004">
    <property type="protein sequence ID" value="OGY12928.1"/>
    <property type="molecule type" value="Genomic_DNA"/>
</dbReference>
<dbReference type="InterPro" id="IPR050065">
    <property type="entry name" value="GlmU-like"/>
</dbReference>
<keyword evidence="2" id="KW-0548">Nucleotidyltransferase</keyword>